<protein>
    <recommendedName>
        <fullName evidence="4">NlpC/P60 domain-containing protein</fullName>
    </recommendedName>
</protein>
<organism evidence="2 3">
    <name type="scientific">Anaerobutyricum hallii</name>
    <dbReference type="NCBI Taxonomy" id="39488"/>
    <lineage>
        <taxon>Bacteria</taxon>
        <taxon>Bacillati</taxon>
        <taxon>Bacillota</taxon>
        <taxon>Clostridia</taxon>
        <taxon>Lachnospirales</taxon>
        <taxon>Lachnospiraceae</taxon>
        <taxon>Anaerobutyricum</taxon>
    </lineage>
</organism>
<feature type="signal peptide" evidence="1">
    <location>
        <begin position="1"/>
        <end position="36"/>
    </location>
</feature>
<dbReference type="Proteomes" id="UP000217549">
    <property type="component" value="Chromosome I"/>
</dbReference>
<sequence length="208" mass="23698">MKLTYFANWKSCLRTLVLTMMVIVAVLAVKPATVQAKASDYTQDTEGWIEACQKVGRDLTKYNFTYGSHNKPTLSASIKHGRKANCASYVSWCLQEFGVLKKGQTFYTRGGRIHKRFKSWRGKVQIIKVNKKLTDVNLQPGDIIGWRDIVHTNIYVGKNGKGQKLWLDGGSAGTRRGRVRRYYSADKIKTFSYLNKHKVSFIIRIKGL</sequence>
<evidence type="ECO:0008006" key="4">
    <source>
        <dbReference type="Google" id="ProtNLM"/>
    </source>
</evidence>
<gene>
    <name evidence="2" type="ORF">EHLA_0061</name>
</gene>
<evidence type="ECO:0000313" key="2">
    <source>
        <dbReference type="EMBL" id="SOB70840.1"/>
    </source>
</evidence>
<dbReference type="AlphaFoldDB" id="A0A285PSP9"/>
<evidence type="ECO:0000256" key="1">
    <source>
        <dbReference type="SAM" id="SignalP"/>
    </source>
</evidence>
<dbReference type="EMBL" id="LT907978">
    <property type="protein sequence ID" value="SOB70840.1"/>
    <property type="molecule type" value="Genomic_DNA"/>
</dbReference>
<reference evidence="3" key="1">
    <citation type="submission" date="2017-09" db="EMBL/GenBank/DDBJ databases">
        <authorList>
            <person name="Shetty A S."/>
        </authorList>
    </citation>
    <scope>NUCLEOTIDE SEQUENCE [LARGE SCALE GENOMIC DNA]</scope>
</reference>
<feature type="chain" id="PRO_5038917493" description="NlpC/P60 domain-containing protein" evidence="1">
    <location>
        <begin position="37"/>
        <end position="208"/>
    </location>
</feature>
<proteinExistence type="predicted"/>
<name>A0A285PSP9_9FIRM</name>
<dbReference type="Gene3D" id="3.90.1720.10">
    <property type="entry name" value="endopeptidase domain like (from Nostoc punctiforme)"/>
    <property type="match status" value="1"/>
</dbReference>
<accession>A0A285PSP9</accession>
<keyword evidence="1" id="KW-0732">Signal</keyword>
<evidence type="ECO:0000313" key="3">
    <source>
        <dbReference type="Proteomes" id="UP000217549"/>
    </source>
</evidence>
<keyword evidence="3" id="KW-1185">Reference proteome</keyword>
<dbReference type="RefSeq" id="WP_021906882.1">
    <property type="nucleotide sequence ID" value="NZ_JAFIKU010000008.1"/>
</dbReference>
<dbReference type="KEGG" id="ehl:EHLA_0061"/>